<feature type="region of interest" description="Disordered" evidence="1">
    <location>
        <begin position="210"/>
        <end position="245"/>
    </location>
</feature>
<feature type="domain" description="FAD-dependent urate hydroxylase HpyO/Asp monooxygenase CreE-like FAD/NAD(P)-binding" evidence="2">
    <location>
        <begin position="7"/>
        <end position="145"/>
    </location>
</feature>
<evidence type="ECO:0000313" key="4">
    <source>
        <dbReference type="Proteomes" id="UP001589906"/>
    </source>
</evidence>
<dbReference type="InterPro" id="IPR038732">
    <property type="entry name" value="HpyO/CreE_NAD-binding"/>
</dbReference>
<sequence length="432" mass="46644">MSDRVLIIGGGFSGAMLAARLAERGAASTLINRDDRFGLGVAYGAAEPWHLLNVRSARMSAVADRPDDFVDWLRLHAPEHSDPHGFAPRVVFGRYVQDRLNRIRRERPQAIEAMSGVATAIGGDGVDLADGRRLQGRAVVLSTGNPPPAAASALPGAVADPWALGALEGVRPSDDVVLIGTGLTMVDVLATLERRGWFGRAFALSRRGLLPRSHGPRPDPRLEPAPGVGRSLAGSVKAARDAAPPGDGWRSLMEAYRPITAELWASLDARGQRRLLRHLRPWWDVHRHRLAPEVAARIDSLIRQDRLSVMAGRLLTARPAAGRIELSFRPRSQTREAKLVTDWLIDCSGPGHDPRKDPLTGPLIAAGAARLHANGLGLDLDPFGRVLNAQGLAHPDLYVLGPPARAAFWETIAVPDIRERIEAMARALSPPS</sequence>
<name>A0ABV6R2N3_9CAUL</name>
<evidence type="ECO:0000256" key="1">
    <source>
        <dbReference type="SAM" id="MobiDB-lite"/>
    </source>
</evidence>
<dbReference type="InterPro" id="IPR052189">
    <property type="entry name" value="L-asp_N-monooxygenase_NS-form"/>
</dbReference>
<organism evidence="3 4">
    <name type="scientific">Brevundimonas balnearis</name>
    <dbReference type="NCBI Taxonomy" id="1572858"/>
    <lineage>
        <taxon>Bacteria</taxon>
        <taxon>Pseudomonadati</taxon>
        <taxon>Pseudomonadota</taxon>
        <taxon>Alphaproteobacteria</taxon>
        <taxon>Caulobacterales</taxon>
        <taxon>Caulobacteraceae</taxon>
        <taxon>Brevundimonas</taxon>
    </lineage>
</organism>
<dbReference type="SUPFAM" id="SSF51905">
    <property type="entry name" value="FAD/NAD(P)-binding domain"/>
    <property type="match status" value="1"/>
</dbReference>
<proteinExistence type="predicted"/>
<dbReference type="PANTHER" id="PTHR40254:SF1">
    <property type="entry name" value="BLR0577 PROTEIN"/>
    <property type="match status" value="1"/>
</dbReference>
<protein>
    <submittedName>
        <fullName evidence="3">FAD/NAD(P)-binding protein</fullName>
    </submittedName>
</protein>
<gene>
    <name evidence="3" type="ORF">ACFFGE_08345</name>
</gene>
<dbReference type="PANTHER" id="PTHR40254">
    <property type="entry name" value="BLR0577 PROTEIN"/>
    <property type="match status" value="1"/>
</dbReference>
<reference evidence="3 4" key="1">
    <citation type="submission" date="2024-09" db="EMBL/GenBank/DDBJ databases">
        <authorList>
            <person name="Sun Q."/>
            <person name="Mori K."/>
        </authorList>
    </citation>
    <scope>NUCLEOTIDE SEQUENCE [LARGE SCALE GENOMIC DNA]</scope>
    <source>
        <strain evidence="3 4">NCAIM B.02621</strain>
    </source>
</reference>
<evidence type="ECO:0000259" key="2">
    <source>
        <dbReference type="Pfam" id="PF13454"/>
    </source>
</evidence>
<keyword evidence="4" id="KW-1185">Reference proteome</keyword>
<accession>A0ABV6R2N3</accession>
<dbReference type="Gene3D" id="3.50.50.60">
    <property type="entry name" value="FAD/NAD(P)-binding domain"/>
    <property type="match status" value="2"/>
</dbReference>
<comment type="caution">
    <text evidence="3">The sequence shown here is derived from an EMBL/GenBank/DDBJ whole genome shotgun (WGS) entry which is preliminary data.</text>
</comment>
<dbReference type="RefSeq" id="WP_376835855.1">
    <property type="nucleotide sequence ID" value="NZ_JBHLSW010000005.1"/>
</dbReference>
<dbReference type="InterPro" id="IPR036188">
    <property type="entry name" value="FAD/NAD-bd_sf"/>
</dbReference>
<dbReference type="Proteomes" id="UP001589906">
    <property type="component" value="Unassembled WGS sequence"/>
</dbReference>
<dbReference type="EMBL" id="JBHLSW010000005">
    <property type="protein sequence ID" value="MFC0633887.1"/>
    <property type="molecule type" value="Genomic_DNA"/>
</dbReference>
<dbReference type="Pfam" id="PF13454">
    <property type="entry name" value="NAD_binding_9"/>
    <property type="match status" value="1"/>
</dbReference>
<evidence type="ECO:0000313" key="3">
    <source>
        <dbReference type="EMBL" id="MFC0633887.1"/>
    </source>
</evidence>